<dbReference type="GO" id="GO:0003677">
    <property type="term" value="F:DNA binding"/>
    <property type="evidence" value="ECO:0007669"/>
    <property type="project" value="UniProtKB-KW"/>
</dbReference>
<evidence type="ECO:0000256" key="4">
    <source>
        <dbReference type="ARBA" id="ARBA00022833"/>
    </source>
</evidence>
<evidence type="ECO:0000256" key="7">
    <source>
        <dbReference type="PROSITE-ProRule" id="PRU00027"/>
    </source>
</evidence>
<keyword evidence="3 7" id="KW-0863">Zinc-finger</keyword>
<dbReference type="AlphaFoldDB" id="A0AAP0R7W9"/>
<proteinExistence type="predicted"/>
<dbReference type="Pfam" id="PF05699">
    <property type="entry name" value="Dimer_Tnp_hAT"/>
    <property type="match status" value="1"/>
</dbReference>
<evidence type="ECO:0000313" key="9">
    <source>
        <dbReference type="EMBL" id="KAK9272730.1"/>
    </source>
</evidence>
<dbReference type="InterPro" id="IPR003656">
    <property type="entry name" value="Znf_BED"/>
</dbReference>
<dbReference type="SUPFAM" id="SSF53098">
    <property type="entry name" value="Ribonuclease H-like"/>
    <property type="match status" value="1"/>
</dbReference>
<gene>
    <name evidence="9" type="ORF">L1049_003107</name>
</gene>
<dbReference type="PANTHER" id="PTHR32166">
    <property type="entry name" value="OSJNBA0013A04.12 PROTEIN"/>
    <property type="match status" value="1"/>
</dbReference>
<dbReference type="GO" id="GO:0008270">
    <property type="term" value="F:zinc ion binding"/>
    <property type="evidence" value="ECO:0007669"/>
    <property type="project" value="UniProtKB-KW"/>
</dbReference>
<dbReference type="EMBL" id="JBBPBK010000013">
    <property type="protein sequence ID" value="KAK9272730.1"/>
    <property type="molecule type" value="Genomic_DNA"/>
</dbReference>
<dbReference type="Pfam" id="PF04937">
    <property type="entry name" value="DUF659"/>
    <property type="match status" value="1"/>
</dbReference>
<evidence type="ECO:0000259" key="8">
    <source>
        <dbReference type="PROSITE" id="PS50808"/>
    </source>
</evidence>
<keyword evidence="10" id="KW-1185">Reference proteome</keyword>
<evidence type="ECO:0000256" key="6">
    <source>
        <dbReference type="ARBA" id="ARBA00023242"/>
    </source>
</evidence>
<evidence type="ECO:0000256" key="3">
    <source>
        <dbReference type="ARBA" id="ARBA00022771"/>
    </source>
</evidence>
<comment type="subcellular location">
    <subcellularLocation>
        <location evidence="1">Nucleus</location>
    </subcellularLocation>
</comment>
<dbReference type="PANTHER" id="PTHR32166:SF63">
    <property type="entry name" value="HAT TRANSPOSON SUPERFAMILY PROTEIN"/>
    <property type="match status" value="1"/>
</dbReference>
<keyword evidence="6" id="KW-0539">Nucleus</keyword>
<organism evidence="9 10">
    <name type="scientific">Liquidambar formosana</name>
    <name type="common">Formosan gum</name>
    <dbReference type="NCBI Taxonomy" id="63359"/>
    <lineage>
        <taxon>Eukaryota</taxon>
        <taxon>Viridiplantae</taxon>
        <taxon>Streptophyta</taxon>
        <taxon>Embryophyta</taxon>
        <taxon>Tracheophyta</taxon>
        <taxon>Spermatophyta</taxon>
        <taxon>Magnoliopsida</taxon>
        <taxon>eudicotyledons</taxon>
        <taxon>Gunneridae</taxon>
        <taxon>Pentapetalae</taxon>
        <taxon>Saxifragales</taxon>
        <taxon>Altingiaceae</taxon>
        <taxon>Liquidambar</taxon>
    </lineage>
</organism>
<sequence length="715" mass="82375">MVRKKDRLWEYVEELNGRFKCKFCERDFAGGIARVKSHLSGVKGRDIDICTKVPEDVQAAAYLAIGGPNKKANSVSNLSNVEEGKAILTSSPFLSKDMQQTTLLDLCKKKDKSAVDKLLTQHIILNNIAFNVVQTPSFIRFVNGVAEYGSGYKLPCYSTLRTKLIPDSRMEVEEYRGNVKKSWLTTGCTLMSDIWSDMKQRAFINIIAYSPGGAVFMNSLEISKDRKTGFYLKEILSSTIEDIGPEHVVQFITDNATNFESAGDMLIGKYPRLYKTRCAAHGIQLLLKDIYEEVDWVQRIIDDAKSIVTYMYKHTIVLSLMRVHTNNKELKHPCVTRFASNFLMLQSILNVENELRLLVASSEWRGLDYSKKEIAKKVTNIIQSIEFWSQGQEVLQALEPLVRILRLVDGDGSTSGYLYQAMEMAKEAIKERCGNNQARYMRIWTLFEQRRSDNIIHPIHAAAAFLNPTYMCSENFRENREMKDGISFILENLVATEEKEVFMGQVQLYRMKVSSLFTTTSMTMLKTSHPRIWWDYCGDSLPILRKYAIRILSQPCSSSSCERNWSAFEAAQTKKRNRLAPKMLDNLVYVRMNTMMMEKFNTLEAQDLEPINLDKLRELPENVDSERDWENDPLDSVNEFTDDVMNDEDLSCRRRRRMFASKKSLRYYSRWRGGVPAGYRKRRSVDVEEEPLLSSLSLVDLEEVPWKPKPSFFET</sequence>
<dbReference type="InterPro" id="IPR012337">
    <property type="entry name" value="RNaseH-like_sf"/>
</dbReference>
<dbReference type="GO" id="GO:0046983">
    <property type="term" value="F:protein dimerization activity"/>
    <property type="evidence" value="ECO:0007669"/>
    <property type="project" value="InterPro"/>
</dbReference>
<protein>
    <recommendedName>
        <fullName evidence="8">BED-type domain-containing protein</fullName>
    </recommendedName>
</protein>
<evidence type="ECO:0000256" key="1">
    <source>
        <dbReference type="ARBA" id="ARBA00004123"/>
    </source>
</evidence>
<evidence type="ECO:0000256" key="5">
    <source>
        <dbReference type="ARBA" id="ARBA00023125"/>
    </source>
</evidence>
<name>A0AAP0R7W9_LIQFO</name>
<dbReference type="PROSITE" id="PS50808">
    <property type="entry name" value="ZF_BED"/>
    <property type="match status" value="1"/>
</dbReference>
<reference evidence="9 10" key="1">
    <citation type="journal article" date="2024" name="Plant J.">
        <title>Genome sequences and population genomics reveal climatic adaptation and genomic divergence between two closely related sweetgum species.</title>
        <authorList>
            <person name="Xu W.Q."/>
            <person name="Ren C.Q."/>
            <person name="Zhang X.Y."/>
            <person name="Comes H.P."/>
            <person name="Liu X.H."/>
            <person name="Li Y.G."/>
            <person name="Kettle C.J."/>
            <person name="Jalonen R."/>
            <person name="Gaisberger H."/>
            <person name="Ma Y.Z."/>
            <person name="Qiu Y.X."/>
        </authorList>
    </citation>
    <scope>NUCLEOTIDE SEQUENCE [LARGE SCALE GENOMIC DNA]</scope>
    <source>
        <strain evidence="9">Hangzhou</strain>
    </source>
</reference>
<dbReference type="Proteomes" id="UP001415857">
    <property type="component" value="Unassembled WGS sequence"/>
</dbReference>
<dbReference type="InterPro" id="IPR007021">
    <property type="entry name" value="DUF659"/>
</dbReference>
<keyword evidence="2" id="KW-0479">Metal-binding</keyword>
<evidence type="ECO:0000313" key="10">
    <source>
        <dbReference type="Proteomes" id="UP001415857"/>
    </source>
</evidence>
<keyword evidence="5" id="KW-0238">DNA-binding</keyword>
<feature type="domain" description="BED-type" evidence="8">
    <location>
        <begin position="3"/>
        <end position="57"/>
    </location>
</feature>
<accession>A0AAP0R7W9</accession>
<evidence type="ECO:0000256" key="2">
    <source>
        <dbReference type="ARBA" id="ARBA00022723"/>
    </source>
</evidence>
<comment type="caution">
    <text evidence="9">The sequence shown here is derived from an EMBL/GenBank/DDBJ whole genome shotgun (WGS) entry which is preliminary data.</text>
</comment>
<dbReference type="InterPro" id="IPR008906">
    <property type="entry name" value="HATC_C_dom"/>
</dbReference>
<dbReference type="GO" id="GO:0005634">
    <property type="term" value="C:nucleus"/>
    <property type="evidence" value="ECO:0007669"/>
    <property type="project" value="UniProtKB-SubCell"/>
</dbReference>
<keyword evidence="4" id="KW-0862">Zinc</keyword>